<protein>
    <submittedName>
        <fullName evidence="8">DNA primase/helicase</fullName>
    </submittedName>
    <submittedName>
        <fullName evidence="9">Toprim domain-containing protein</fullName>
    </submittedName>
</protein>
<dbReference type="GO" id="GO:0000428">
    <property type="term" value="C:DNA-directed RNA polymerase complex"/>
    <property type="evidence" value="ECO:0007669"/>
    <property type="project" value="UniProtKB-KW"/>
</dbReference>
<reference evidence="9" key="3">
    <citation type="journal article" date="2022" name="Res Sq">
        <title>Evolution of multicellular longitudinally dividing oral cavity symbionts (Neisseriaceae).</title>
        <authorList>
            <person name="Nyongesa S."/>
            <person name="Weber P."/>
            <person name="Bernet E."/>
            <person name="Pullido F."/>
            <person name="Nieckarz M."/>
            <person name="Delaby M."/>
            <person name="Nieves C."/>
            <person name="Viehboeck T."/>
            <person name="Krause N."/>
            <person name="Rivera-Millot A."/>
            <person name="Nakamura A."/>
            <person name="Vischer N."/>
            <person name="VanNieuwenhze M."/>
            <person name="Brun Y."/>
            <person name="Cava F."/>
            <person name="Bulgheresi S."/>
            <person name="Veyrier F."/>
        </authorList>
    </citation>
    <scope>NUCLEOTIDE SEQUENCE</scope>
    <source>
        <strain evidence="9">1258/02</strain>
    </source>
</reference>
<dbReference type="SMART" id="SM00778">
    <property type="entry name" value="Prim_Zn_Ribbon"/>
    <property type="match status" value="1"/>
</dbReference>
<dbReference type="EMBL" id="CP091507">
    <property type="protein sequence ID" value="UOO78642.1"/>
    <property type="molecule type" value="Genomic_DNA"/>
</dbReference>
<keyword evidence="5" id="KW-0235">DNA replication</keyword>
<dbReference type="GO" id="GO:0004386">
    <property type="term" value="F:helicase activity"/>
    <property type="evidence" value="ECO:0007669"/>
    <property type="project" value="InterPro"/>
</dbReference>
<dbReference type="GO" id="GO:0003677">
    <property type="term" value="F:DNA binding"/>
    <property type="evidence" value="ECO:0007669"/>
    <property type="project" value="InterPro"/>
</dbReference>
<reference evidence="9" key="2">
    <citation type="submission" date="2021-12" db="EMBL/GenBank/DDBJ databases">
        <authorList>
            <person name="Veyrier F.J."/>
        </authorList>
    </citation>
    <scope>NUCLEOTIDE SEQUENCE</scope>
    <source>
        <strain evidence="9">1258/02</strain>
    </source>
</reference>
<keyword evidence="10" id="KW-1185">Reference proteome</keyword>
<dbReference type="Pfam" id="PF13362">
    <property type="entry name" value="Toprim_3"/>
    <property type="match status" value="1"/>
</dbReference>
<gene>
    <name evidence="8" type="ORF">EV680_106100</name>
    <name evidence="9" type="ORF">LVJ78_07975</name>
</gene>
<keyword evidence="1" id="KW-0240">DNA-directed RNA polymerase</keyword>
<dbReference type="Proteomes" id="UP000294721">
    <property type="component" value="Unassembled WGS sequence"/>
</dbReference>
<evidence type="ECO:0000313" key="10">
    <source>
        <dbReference type="Proteomes" id="UP000294721"/>
    </source>
</evidence>
<dbReference type="GO" id="GO:1990077">
    <property type="term" value="C:primosome complex"/>
    <property type="evidence" value="ECO:0007669"/>
    <property type="project" value="UniProtKB-KW"/>
</dbReference>
<evidence type="ECO:0000313" key="11">
    <source>
        <dbReference type="Proteomes" id="UP000829756"/>
    </source>
</evidence>
<dbReference type="InterPro" id="IPR006171">
    <property type="entry name" value="TOPRIM_dom"/>
</dbReference>
<keyword evidence="4" id="KW-0548">Nucleotidyltransferase</keyword>
<dbReference type="InterPro" id="IPR036977">
    <property type="entry name" value="DNA_primase_Znf_CHC2"/>
</dbReference>
<evidence type="ECO:0000256" key="2">
    <source>
        <dbReference type="ARBA" id="ARBA00022515"/>
    </source>
</evidence>
<evidence type="ECO:0000313" key="9">
    <source>
        <dbReference type="EMBL" id="UOO78642.1"/>
    </source>
</evidence>
<dbReference type="RefSeq" id="WP_132953307.1">
    <property type="nucleotide sequence ID" value="NZ_CALJUB010000171.1"/>
</dbReference>
<evidence type="ECO:0000256" key="6">
    <source>
        <dbReference type="ARBA" id="ARBA00023163"/>
    </source>
</evidence>
<keyword evidence="6" id="KW-0804">Transcription</keyword>
<dbReference type="EMBL" id="SLXE01000006">
    <property type="protein sequence ID" value="TCP07858.1"/>
    <property type="molecule type" value="Genomic_DNA"/>
</dbReference>
<dbReference type="InterPro" id="IPR013237">
    <property type="entry name" value="Phage_T7_Gp4_N"/>
</dbReference>
<sequence length="360" mass="39069">MNSNTQTRENKPRYRLDDVKAAARGRWPEILQALNVPAALTNTQKHQPCPACGGRDRFRFTNHKQGGGFICNHCTPDGGSGLDLLMLMYGYSFAEAVKAVAVVVGLDGGQIAPAVARAAPKADNTAEDKARRDRLAALWAECVAWDEAPDIADYLWVRGVPLPEKMPVNGAALRFHKRMSYWHNGRVIAHLPTMVGLFQDVTGKACGLHITYFQTAYNDLPAKAVLFDPKTRERLPAKKMRSAASGSLTGAAMRLFEPANGILGVCEGIETAFAARYVSGVPMWACGSAHGIQSLVLPDGIRELVIIADNDTNGTGLQAARLLQRRYQRELESIKIWQPDHTGADALDVLAAQIQKGAAA</sequence>
<evidence type="ECO:0000259" key="7">
    <source>
        <dbReference type="SMART" id="SM00778"/>
    </source>
</evidence>
<keyword evidence="3" id="KW-0808">Transferase</keyword>
<evidence type="ECO:0000256" key="5">
    <source>
        <dbReference type="ARBA" id="ARBA00022705"/>
    </source>
</evidence>
<dbReference type="GO" id="GO:0006269">
    <property type="term" value="P:DNA replication, synthesis of primer"/>
    <property type="evidence" value="ECO:0007669"/>
    <property type="project" value="UniProtKB-KW"/>
</dbReference>
<accession>A0AAE9GV66</accession>
<proteinExistence type="predicted"/>
<reference evidence="8 10" key="1">
    <citation type="submission" date="2019-03" db="EMBL/GenBank/DDBJ databases">
        <title>Genomic Encyclopedia of Type Strains, Phase IV (KMG-IV): sequencing the most valuable type-strain genomes for metagenomic binning, comparative biology and taxonomic classification.</title>
        <authorList>
            <person name="Goeker M."/>
        </authorList>
    </citation>
    <scope>NUCLEOTIDE SEQUENCE [LARGE SCALE GENOMIC DNA]</scope>
    <source>
        <strain evidence="8 10">DSM 17474</strain>
    </source>
</reference>
<evidence type="ECO:0000256" key="3">
    <source>
        <dbReference type="ARBA" id="ARBA00022679"/>
    </source>
</evidence>
<dbReference type="KEGG" id="usu:LVJ78_07975"/>
<dbReference type="Pfam" id="PF08273">
    <property type="entry name" value="Zn_Ribbon_Prim"/>
    <property type="match status" value="1"/>
</dbReference>
<name>A0AAE9GV66_9NEIS</name>
<dbReference type="SUPFAM" id="SSF57783">
    <property type="entry name" value="Zinc beta-ribbon"/>
    <property type="match status" value="1"/>
</dbReference>
<organism evidence="9 11">
    <name type="scientific">Uruburuella suis</name>
    <dbReference type="NCBI Taxonomy" id="252130"/>
    <lineage>
        <taxon>Bacteria</taxon>
        <taxon>Pseudomonadati</taxon>
        <taxon>Pseudomonadota</taxon>
        <taxon>Betaproteobacteria</taxon>
        <taxon>Neisseriales</taxon>
        <taxon>Neisseriaceae</taxon>
        <taxon>Uruburuella</taxon>
    </lineage>
</organism>
<evidence type="ECO:0000313" key="8">
    <source>
        <dbReference type="EMBL" id="TCP07858.1"/>
    </source>
</evidence>
<evidence type="ECO:0000256" key="1">
    <source>
        <dbReference type="ARBA" id="ARBA00022478"/>
    </source>
</evidence>
<dbReference type="Pfam" id="PF23639">
    <property type="entry name" value="DUF7146"/>
    <property type="match status" value="1"/>
</dbReference>
<dbReference type="Gene3D" id="3.90.580.10">
    <property type="entry name" value="Zinc finger, CHC2-type domain"/>
    <property type="match status" value="1"/>
</dbReference>
<dbReference type="GO" id="GO:0016779">
    <property type="term" value="F:nucleotidyltransferase activity"/>
    <property type="evidence" value="ECO:0007669"/>
    <property type="project" value="UniProtKB-KW"/>
</dbReference>
<dbReference type="GO" id="GO:0008270">
    <property type="term" value="F:zinc ion binding"/>
    <property type="evidence" value="ECO:0007669"/>
    <property type="project" value="InterPro"/>
</dbReference>
<dbReference type="Proteomes" id="UP000829756">
    <property type="component" value="Chromosome"/>
</dbReference>
<keyword evidence="2" id="KW-0639">Primosome</keyword>
<dbReference type="AlphaFoldDB" id="A0AAE9GV66"/>
<evidence type="ECO:0000256" key="4">
    <source>
        <dbReference type="ARBA" id="ARBA00022695"/>
    </source>
</evidence>
<dbReference type="InterPro" id="IPR055570">
    <property type="entry name" value="DUF7146"/>
</dbReference>
<feature type="domain" description="DNA primase/helicase Gp4 N-terminal Bacteriophage T7-like" evidence="7">
    <location>
        <begin position="44"/>
        <end position="82"/>
    </location>
</feature>